<dbReference type="PANTHER" id="PTHR11014">
    <property type="entry name" value="PEPTIDASE M20 FAMILY MEMBER"/>
    <property type="match status" value="1"/>
</dbReference>
<dbReference type="GO" id="GO:0009850">
    <property type="term" value="P:auxin metabolic process"/>
    <property type="evidence" value="ECO:0007669"/>
    <property type="project" value="TreeGrafter"/>
</dbReference>
<dbReference type="Gene3D" id="3.40.630.10">
    <property type="entry name" value="Zn peptidases"/>
    <property type="match status" value="1"/>
</dbReference>
<evidence type="ECO:0000313" key="2">
    <source>
        <dbReference type="Proteomes" id="UP000236291"/>
    </source>
</evidence>
<dbReference type="GO" id="GO:0010179">
    <property type="term" value="F:IAA-Ala conjugate hydrolase activity"/>
    <property type="evidence" value="ECO:0007669"/>
    <property type="project" value="TreeGrafter"/>
</dbReference>
<dbReference type="Pfam" id="PF01546">
    <property type="entry name" value="Peptidase_M20"/>
    <property type="match status" value="1"/>
</dbReference>
<dbReference type="PANTHER" id="PTHR11014:SF148">
    <property type="entry name" value="AUXIN CONJUGATE HYDROLASE"/>
    <property type="match status" value="1"/>
</dbReference>
<comment type="caution">
    <text evidence="1">The sequence shown here is derived from an EMBL/GenBank/DDBJ whole genome shotgun (WGS) entry which is preliminary data.</text>
</comment>
<protein>
    <submittedName>
        <fullName evidence="1">IAA-amino acid hydrolase ILR1-like protein</fullName>
    </submittedName>
</protein>
<dbReference type="ExpressionAtlas" id="A0A2K3KX66">
    <property type="expression patterns" value="baseline"/>
</dbReference>
<keyword evidence="1" id="KW-0378">Hydrolase</keyword>
<dbReference type="SUPFAM" id="SSF53187">
    <property type="entry name" value="Zn-dependent exopeptidases"/>
    <property type="match status" value="1"/>
</dbReference>
<reference evidence="1 2" key="1">
    <citation type="journal article" date="2014" name="Am. J. Bot.">
        <title>Genome assembly and annotation for red clover (Trifolium pratense; Fabaceae).</title>
        <authorList>
            <person name="Istvanek J."/>
            <person name="Jaros M."/>
            <person name="Krenek A."/>
            <person name="Repkova J."/>
        </authorList>
    </citation>
    <scope>NUCLEOTIDE SEQUENCE [LARGE SCALE GENOMIC DNA]</scope>
    <source>
        <strain evidence="2">cv. Tatra</strain>
        <tissue evidence="1">Young leaves</tissue>
    </source>
</reference>
<organism evidence="1 2">
    <name type="scientific">Trifolium pratense</name>
    <name type="common">Red clover</name>
    <dbReference type="NCBI Taxonomy" id="57577"/>
    <lineage>
        <taxon>Eukaryota</taxon>
        <taxon>Viridiplantae</taxon>
        <taxon>Streptophyta</taxon>
        <taxon>Embryophyta</taxon>
        <taxon>Tracheophyta</taxon>
        <taxon>Spermatophyta</taxon>
        <taxon>Magnoliopsida</taxon>
        <taxon>eudicotyledons</taxon>
        <taxon>Gunneridae</taxon>
        <taxon>Pentapetalae</taxon>
        <taxon>rosids</taxon>
        <taxon>fabids</taxon>
        <taxon>Fabales</taxon>
        <taxon>Fabaceae</taxon>
        <taxon>Papilionoideae</taxon>
        <taxon>50 kb inversion clade</taxon>
        <taxon>NPAAA clade</taxon>
        <taxon>Hologalegina</taxon>
        <taxon>IRL clade</taxon>
        <taxon>Trifolieae</taxon>
        <taxon>Trifolium</taxon>
    </lineage>
</organism>
<gene>
    <name evidence="1" type="ORF">L195_g057820</name>
</gene>
<proteinExistence type="predicted"/>
<evidence type="ECO:0000313" key="1">
    <source>
        <dbReference type="EMBL" id="PNX70864.1"/>
    </source>
</evidence>
<sequence>MVEWEHKSKVAGKMHACGHDAHVTMVLGAAKILKQHEKEIQVCDNFLLNQVVNEFRLRLNGLGAAMFDPWLEQSLAKLYLLSGPDY</sequence>
<accession>A0A2K3KX66</accession>
<dbReference type="AlphaFoldDB" id="A0A2K3KX66"/>
<reference evidence="1 2" key="2">
    <citation type="journal article" date="2017" name="Front. Plant Sci.">
        <title>Gene Classification and Mining of Molecular Markers Useful in Red Clover (Trifolium pratense) Breeding.</title>
        <authorList>
            <person name="Istvanek J."/>
            <person name="Dluhosova J."/>
            <person name="Dluhos P."/>
            <person name="Patkova L."/>
            <person name="Nedelnik J."/>
            <person name="Repkova J."/>
        </authorList>
    </citation>
    <scope>NUCLEOTIDE SEQUENCE [LARGE SCALE GENOMIC DNA]</scope>
    <source>
        <strain evidence="2">cv. Tatra</strain>
        <tissue evidence="1">Young leaves</tissue>
    </source>
</reference>
<dbReference type="Proteomes" id="UP000236291">
    <property type="component" value="Unassembled WGS sequence"/>
</dbReference>
<dbReference type="GO" id="GO:0005783">
    <property type="term" value="C:endoplasmic reticulum"/>
    <property type="evidence" value="ECO:0007669"/>
    <property type="project" value="TreeGrafter"/>
</dbReference>
<name>A0A2K3KX66_TRIPR</name>
<dbReference type="EMBL" id="ASHM01116717">
    <property type="protein sequence ID" value="PNX70864.1"/>
    <property type="molecule type" value="Genomic_DNA"/>
</dbReference>
<dbReference type="InterPro" id="IPR017439">
    <property type="entry name" value="Amidohydrolase"/>
</dbReference>
<dbReference type="InterPro" id="IPR002933">
    <property type="entry name" value="Peptidase_M20"/>
</dbReference>